<accession>A0ACB5TSH8</accession>
<comment type="caution">
    <text evidence="1">The sequence shown here is derived from an EMBL/GenBank/DDBJ whole genome shotgun (WGS) entry which is preliminary data.</text>
</comment>
<keyword evidence="2" id="KW-1185">Reference proteome</keyword>
<sequence length="897" mass="100116">MHRDRENLFAGEIVAIPRRGGKGLAWTSLWAKRKDDLTIFIFEQIPCDAMDMFIEKSMVAENNDTYSIKSYVEADTCLFHDINIAGFKLSEFIPSLSKYIESSNFPKDYLNLPLNVKDSKIINKQRYFTLKIDNNFIPCAITSEPLDSSSSYLVRMNIHSLPYMAGTFLISSINNEIICYNEAIAKNLFGNGHIDGKSVSHILPNFIDLLNLAKKYIPRLSHQSGIVLPEHYFRKLDAWRIGKSDEERELLFLNSIGIDALHDDGNSFKVDVQLRVLEADMFALWITYSRTYTNNKKDGVANIYPTGNSAATNDNKNTLVADATAAIAAVNGTVENSKQKKPVKTEDDELKTNKTVIGGSSSNSKEISNGSTKKLESESDTNVLDSSAAAVDEDTDDEKYQNQLIQDMKNVDENDNLPSQLNLLKDNECELVSVGGSSDAHMSRSSSLNRPIQVNSPPASLRASGNNSSSSSIHNSLHAKTSSFEFNKSGDQLQKLTNIDSTTSNNTDNTGKNVRHPTTTTTTTSTSLTTSNSTNSTSFTDISSVNKQSGDANISSDVDTYSVSNSQPESHSTSTTSNNNNTGLDYFNIPTILSISELLSIEESQLTTIKECSPLWPRKVGLLRREKTFDQFNVIKSMGQGAYGKVSLCVHKEDPNYKVVIKAIFKERILVDTWVRDRNLGTIPSEIQIMNFFEGNPHPNIMRIVDFFEDDNCYYLETAQHGEPPAVDLFDLIEVKGDMTEFECKYIYYQCCSALYHLHKSGVVHRDIKDENIIVDKNYIAKLIDFGSAAYCKNGPFGVFVGTIDYAAPEVLNGKPYQGKPQDVWAMGVLLHTLVFKENPFSNVDEIMDGDVHFPQFTTPPVSDECKDLIKSMLILDVNKRPTMEDVLKHNWLKGFS</sequence>
<gene>
    <name evidence="1" type="ORF">Cboi01_000346300</name>
</gene>
<name>A0ACB5TSH8_CANBO</name>
<evidence type="ECO:0000313" key="2">
    <source>
        <dbReference type="Proteomes" id="UP001165101"/>
    </source>
</evidence>
<dbReference type="EMBL" id="BSXV01001904">
    <property type="protein sequence ID" value="GME94287.1"/>
    <property type="molecule type" value="Genomic_DNA"/>
</dbReference>
<evidence type="ECO:0000313" key="1">
    <source>
        <dbReference type="EMBL" id="GME94287.1"/>
    </source>
</evidence>
<reference evidence="1" key="1">
    <citation type="submission" date="2023-04" db="EMBL/GenBank/DDBJ databases">
        <title>Candida boidinii NBRC 1967.</title>
        <authorList>
            <person name="Ichikawa N."/>
            <person name="Sato H."/>
            <person name="Tonouchi N."/>
        </authorList>
    </citation>
    <scope>NUCLEOTIDE SEQUENCE</scope>
    <source>
        <strain evidence="1">NBRC 1967</strain>
    </source>
</reference>
<protein>
    <submittedName>
        <fullName evidence="1">Unnamed protein product</fullName>
    </submittedName>
</protein>
<organism evidence="1 2">
    <name type="scientific">Candida boidinii</name>
    <name type="common">Yeast</name>
    <dbReference type="NCBI Taxonomy" id="5477"/>
    <lineage>
        <taxon>Eukaryota</taxon>
        <taxon>Fungi</taxon>
        <taxon>Dikarya</taxon>
        <taxon>Ascomycota</taxon>
        <taxon>Saccharomycotina</taxon>
        <taxon>Pichiomycetes</taxon>
        <taxon>Pichiales</taxon>
        <taxon>Pichiaceae</taxon>
        <taxon>Ogataea</taxon>
        <taxon>Ogataea/Candida clade</taxon>
    </lineage>
</organism>
<proteinExistence type="predicted"/>
<dbReference type="Proteomes" id="UP001165101">
    <property type="component" value="Unassembled WGS sequence"/>
</dbReference>